<evidence type="ECO:0000256" key="2">
    <source>
        <dbReference type="ARBA" id="ARBA00022475"/>
    </source>
</evidence>
<gene>
    <name evidence="10" type="ORF">SAMN05192585_13723</name>
</gene>
<keyword evidence="11" id="KW-1185">Reference proteome</keyword>
<keyword evidence="5" id="KW-0411">Iron-sulfur</keyword>
<dbReference type="PROSITE" id="PS00198">
    <property type="entry name" value="4FE4S_FER_1"/>
    <property type="match status" value="1"/>
</dbReference>
<evidence type="ECO:0000256" key="3">
    <source>
        <dbReference type="ARBA" id="ARBA00022723"/>
    </source>
</evidence>
<dbReference type="SUPFAM" id="SSF54862">
    <property type="entry name" value="4Fe-4S ferredoxins"/>
    <property type="match status" value="1"/>
</dbReference>
<keyword evidence="2" id="KW-1003">Cell membrane</keyword>
<dbReference type="InterPro" id="IPR007329">
    <property type="entry name" value="FMN-bd"/>
</dbReference>
<sequence length="460" mass="48882">MTTANTSQKKKITIIPILRTVIQLLSFILLPGLYIGAFSGLQQIWQGIISGSFNIISLLPQLIEVITVIPITILLGRFFCGWMCAFGAMGDLISAVSHKLFKRRFKISEQVDKALKMVKYILLVFIVVGIWSLNTTLFTAASPWDAFGMLFTVGKLPDIAYVAANLLPALIILIAIIIASFFIDRFFCRYLCPLGAVFSVISKLRVTRILKPKDHCGNCRVCTNSCSMGIPLYKSDSNKSGECINCYKCVSACPRSNVTAAVLDSDVRPVLAGSMAAITMAGISYAGSFATSLSAADITVNQSASSADVAETSSAAQIASSSWLSSEPAAESSSSQKAAAESSAAQASSATANSSSERAVSSQAEPAQTKTGKYKDGTYQGSGTGFRRGTTTVSVTVQNGEITDVQVLSYEDDRPFFSRAYSTVVEEIISQQSTQVDAVSGATFSSRGIMAAVADALSNA</sequence>
<feature type="compositionally biased region" description="Polar residues" evidence="7">
    <location>
        <begin position="360"/>
        <end position="371"/>
    </location>
</feature>
<dbReference type="InterPro" id="IPR017900">
    <property type="entry name" value="4Fe4S_Fe_S_CS"/>
</dbReference>
<dbReference type="GO" id="GO:0010181">
    <property type="term" value="F:FMN binding"/>
    <property type="evidence" value="ECO:0007669"/>
    <property type="project" value="InterPro"/>
</dbReference>
<evidence type="ECO:0000259" key="9">
    <source>
        <dbReference type="PROSITE" id="PS51379"/>
    </source>
</evidence>
<protein>
    <submittedName>
        <fullName evidence="10">4Fe-4S binding domain-containing protein</fullName>
    </submittedName>
</protein>
<organism evidence="10 11">
    <name type="scientific">Acetanaerobacterium elongatum</name>
    <dbReference type="NCBI Taxonomy" id="258515"/>
    <lineage>
        <taxon>Bacteria</taxon>
        <taxon>Bacillati</taxon>
        <taxon>Bacillota</taxon>
        <taxon>Clostridia</taxon>
        <taxon>Eubacteriales</taxon>
        <taxon>Oscillospiraceae</taxon>
        <taxon>Acetanaerobacterium</taxon>
    </lineage>
</organism>
<feature type="domain" description="4Fe-4S ferredoxin-type" evidence="9">
    <location>
        <begin position="233"/>
        <end position="263"/>
    </location>
</feature>
<dbReference type="OrthoDB" id="9806398at2"/>
<dbReference type="RefSeq" id="WP_092642622.1">
    <property type="nucleotide sequence ID" value="NZ_FNID01000037.1"/>
</dbReference>
<evidence type="ECO:0000256" key="6">
    <source>
        <dbReference type="ARBA" id="ARBA00023136"/>
    </source>
</evidence>
<dbReference type="Gene3D" id="3.90.1010.20">
    <property type="match status" value="1"/>
</dbReference>
<evidence type="ECO:0000256" key="7">
    <source>
        <dbReference type="SAM" id="MobiDB-lite"/>
    </source>
</evidence>
<dbReference type="AlphaFoldDB" id="A0A1H0F1R8"/>
<evidence type="ECO:0000313" key="10">
    <source>
        <dbReference type="EMBL" id="SDN88479.1"/>
    </source>
</evidence>
<feature type="transmembrane region" description="Helical" evidence="8">
    <location>
        <begin position="159"/>
        <end position="183"/>
    </location>
</feature>
<feature type="transmembrane region" description="Helical" evidence="8">
    <location>
        <begin position="65"/>
        <end position="96"/>
    </location>
</feature>
<keyword evidence="4" id="KW-0408">Iron</keyword>
<dbReference type="InterPro" id="IPR017896">
    <property type="entry name" value="4Fe4S_Fe-S-bd"/>
</dbReference>
<dbReference type="Pfam" id="PF12801">
    <property type="entry name" value="Fer4_5"/>
    <property type="match status" value="2"/>
</dbReference>
<name>A0A1H0F1R8_9FIRM</name>
<proteinExistence type="predicted"/>
<dbReference type="SMART" id="SM00900">
    <property type="entry name" value="FMN_bind"/>
    <property type="match status" value="1"/>
</dbReference>
<keyword evidence="3" id="KW-0479">Metal-binding</keyword>
<evidence type="ECO:0000256" key="5">
    <source>
        <dbReference type="ARBA" id="ARBA00023014"/>
    </source>
</evidence>
<evidence type="ECO:0000256" key="1">
    <source>
        <dbReference type="ARBA" id="ARBA00004236"/>
    </source>
</evidence>
<feature type="region of interest" description="Disordered" evidence="7">
    <location>
        <begin position="327"/>
        <end position="389"/>
    </location>
</feature>
<dbReference type="InterPro" id="IPR052378">
    <property type="entry name" value="NosR_regulator"/>
</dbReference>
<feature type="compositionally biased region" description="Low complexity" evidence="7">
    <location>
        <begin position="327"/>
        <end position="359"/>
    </location>
</feature>
<dbReference type="PANTHER" id="PTHR30224:SF4">
    <property type="entry name" value="ELECTRON TRANSPORT PROTEIN YCCM-RELATED"/>
    <property type="match status" value="1"/>
</dbReference>
<dbReference type="EMBL" id="FNID01000037">
    <property type="protein sequence ID" value="SDN88479.1"/>
    <property type="molecule type" value="Genomic_DNA"/>
</dbReference>
<evidence type="ECO:0000313" key="11">
    <source>
        <dbReference type="Proteomes" id="UP000199182"/>
    </source>
</evidence>
<dbReference type="PROSITE" id="PS51379">
    <property type="entry name" value="4FE4S_FER_2"/>
    <property type="match status" value="1"/>
</dbReference>
<dbReference type="GO" id="GO:0046872">
    <property type="term" value="F:metal ion binding"/>
    <property type="evidence" value="ECO:0007669"/>
    <property type="project" value="UniProtKB-KW"/>
</dbReference>
<keyword evidence="8" id="KW-1133">Transmembrane helix</keyword>
<evidence type="ECO:0000256" key="4">
    <source>
        <dbReference type="ARBA" id="ARBA00023004"/>
    </source>
</evidence>
<keyword evidence="6 8" id="KW-0472">Membrane</keyword>
<comment type="subcellular location">
    <subcellularLocation>
        <location evidence="1">Cell membrane</location>
    </subcellularLocation>
</comment>
<dbReference type="GO" id="GO:0051536">
    <property type="term" value="F:iron-sulfur cluster binding"/>
    <property type="evidence" value="ECO:0007669"/>
    <property type="project" value="UniProtKB-KW"/>
</dbReference>
<dbReference type="PANTHER" id="PTHR30224">
    <property type="entry name" value="ELECTRON TRANSPORT PROTEIN"/>
    <property type="match status" value="1"/>
</dbReference>
<feature type="transmembrane region" description="Helical" evidence="8">
    <location>
        <begin position="21"/>
        <end position="45"/>
    </location>
</feature>
<dbReference type="GO" id="GO:0005886">
    <property type="term" value="C:plasma membrane"/>
    <property type="evidence" value="ECO:0007669"/>
    <property type="project" value="UniProtKB-SubCell"/>
</dbReference>
<feature type="transmembrane region" description="Helical" evidence="8">
    <location>
        <begin position="117"/>
        <end position="139"/>
    </location>
</feature>
<dbReference type="STRING" id="258515.SAMN05192585_13723"/>
<keyword evidence="8" id="KW-0812">Transmembrane</keyword>
<dbReference type="Pfam" id="PF04205">
    <property type="entry name" value="FMN_bind"/>
    <property type="match status" value="1"/>
</dbReference>
<dbReference type="Proteomes" id="UP000199182">
    <property type="component" value="Unassembled WGS sequence"/>
</dbReference>
<accession>A0A1H0F1R8</accession>
<reference evidence="10 11" key="1">
    <citation type="submission" date="2016-10" db="EMBL/GenBank/DDBJ databases">
        <authorList>
            <person name="de Groot N.N."/>
        </authorList>
    </citation>
    <scope>NUCLEOTIDE SEQUENCE [LARGE SCALE GENOMIC DNA]</scope>
    <source>
        <strain evidence="10 11">CGMCC 1.5012</strain>
    </source>
</reference>
<evidence type="ECO:0000256" key="8">
    <source>
        <dbReference type="SAM" id="Phobius"/>
    </source>
</evidence>